<proteinExistence type="inferred from homology"/>
<feature type="compositionally biased region" description="Low complexity" evidence="3">
    <location>
        <begin position="160"/>
        <end position="169"/>
    </location>
</feature>
<evidence type="ECO:0000259" key="4">
    <source>
        <dbReference type="Pfam" id="PF02551"/>
    </source>
</evidence>
<accession>A0A7N0SZK0</accession>
<evidence type="ECO:0000256" key="3">
    <source>
        <dbReference type="SAM" id="MobiDB-lite"/>
    </source>
</evidence>
<evidence type="ECO:0000313" key="6">
    <source>
        <dbReference type="EnsemblPlants" id="Kaladp0015s0125.1.v1.1"/>
    </source>
</evidence>
<dbReference type="Gene3D" id="2.40.160.210">
    <property type="entry name" value="Acyl-CoA thioesterase, double hotdog domain"/>
    <property type="match status" value="1"/>
</dbReference>
<evidence type="ECO:0000259" key="5">
    <source>
        <dbReference type="Pfam" id="PF13622"/>
    </source>
</evidence>
<dbReference type="CDD" id="cd03445">
    <property type="entry name" value="Thioesterase_II_repeat2"/>
    <property type="match status" value="1"/>
</dbReference>
<comment type="similarity">
    <text evidence="1">Belongs to the C/M/P thioester hydrolase family.</text>
</comment>
<dbReference type="SUPFAM" id="SSF54637">
    <property type="entry name" value="Thioesterase/thiol ester dehydrase-isomerase"/>
    <property type="match status" value="2"/>
</dbReference>
<dbReference type="InterPro" id="IPR025652">
    <property type="entry name" value="TesB_C"/>
</dbReference>
<dbReference type="AlphaFoldDB" id="A0A7N0SZK0"/>
<dbReference type="InterPro" id="IPR029069">
    <property type="entry name" value="HotDog_dom_sf"/>
</dbReference>
<dbReference type="InterPro" id="IPR042171">
    <property type="entry name" value="Acyl-CoA_hotdog"/>
</dbReference>
<dbReference type="InterPro" id="IPR049449">
    <property type="entry name" value="TesB_ACOT8-like_N"/>
</dbReference>
<dbReference type="CDD" id="cd03444">
    <property type="entry name" value="Thioesterase_II_repeat1"/>
    <property type="match status" value="1"/>
</dbReference>
<dbReference type="GO" id="GO:0009062">
    <property type="term" value="P:fatty acid catabolic process"/>
    <property type="evidence" value="ECO:0007669"/>
    <property type="project" value="TreeGrafter"/>
</dbReference>
<dbReference type="Proteomes" id="UP000594263">
    <property type="component" value="Unplaced"/>
</dbReference>
<dbReference type="PANTHER" id="PTHR11066:SF34">
    <property type="entry name" value="ACYL-COENZYME A THIOESTERASE 8"/>
    <property type="match status" value="1"/>
</dbReference>
<dbReference type="EnsemblPlants" id="Kaladp0015s0125.1.v1.1">
    <property type="protein sequence ID" value="Kaladp0015s0125.1.v1.1"/>
    <property type="gene ID" value="Kaladp0015s0125.v1.1"/>
</dbReference>
<feature type="domain" description="Acyl-CoA thioesterase 2 C-terminal" evidence="4">
    <location>
        <begin position="165"/>
        <end position="285"/>
    </location>
</feature>
<organism evidence="6 7">
    <name type="scientific">Kalanchoe fedtschenkoi</name>
    <name type="common">Lavender scallops</name>
    <name type="synonym">South American air plant</name>
    <dbReference type="NCBI Taxonomy" id="63787"/>
    <lineage>
        <taxon>Eukaryota</taxon>
        <taxon>Viridiplantae</taxon>
        <taxon>Streptophyta</taxon>
        <taxon>Embryophyta</taxon>
        <taxon>Tracheophyta</taxon>
        <taxon>Spermatophyta</taxon>
        <taxon>Magnoliopsida</taxon>
        <taxon>eudicotyledons</taxon>
        <taxon>Gunneridae</taxon>
        <taxon>Pentapetalae</taxon>
        <taxon>Saxifragales</taxon>
        <taxon>Crassulaceae</taxon>
        <taxon>Kalanchoe</taxon>
    </lineage>
</organism>
<feature type="region of interest" description="Disordered" evidence="3">
    <location>
        <begin position="124"/>
        <end position="169"/>
    </location>
</feature>
<feature type="compositionally biased region" description="Basic and acidic residues" evidence="3">
    <location>
        <begin position="132"/>
        <end position="151"/>
    </location>
</feature>
<reference evidence="6" key="1">
    <citation type="submission" date="2021-01" db="UniProtKB">
        <authorList>
            <consortium name="EnsemblPlants"/>
        </authorList>
    </citation>
    <scope>IDENTIFICATION</scope>
</reference>
<evidence type="ECO:0000313" key="7">
    <source>
        <dbReference type="Proteomes" id="UP000594263"/>
    </source>
</evidence>
<protein>
    <recommendedName>
        <fullName evidence="8">Acyl-CoA thioesterase II</fullName>
    </recommendedName>
</protein>
<evidence type="ECO:0000256" key="1">
    <source>
        <dbReference type="ARBA" id="ARBA00006538"/>
    </source>
</evidence>
<name>A0A7N0SZK0_KALFE</name>
<keyword evidence="2" id="KW-0378">Hydrolase</keyword>
<evidence type="ECO:0000256" key="2">
    <source>
        <dbReference type="ARBA" id="ARBA00022801"/>
    </source>
</evidence>
<feature type="domain" description="Acyl-CoA thioesterase-like N-terminal HotDog" evidence="5">
    <location>
        <begin position="33"/>
        <end position="114"/>
    </location>
</feature>
<evidence type="ECO:0008006" key="8">
    <source>
        <dbReference type="Google" id="ProtNLM"/>
    </source>
</evidence>
<dbReference type="Pfam" id="PF13622">
    <property type="entry name" value="4HBT_3"/>
    <property type="match status" value="1"/>
</dbReference>
<sequence length="302" mass="33548">MNLTADSRSLAERILSIEPVESDIFMGSTLPEAPTFGKVFGGQLVGQALASATETVDFGKLIHSLHANFMLPGDADMPIYYRVQRLRDGKSFATRRVDALQNGIIIFTLVASFQKEEMGLEHQIVTPPSVPDPDKLPSMEELGRKGSTDPRLHRRYRNSTPTPETTPWPVEVRFCEPANPTDGPPSMTYWFRANGRLPDDDALHRCVVAYASDLAFLSESSAHHGFLHTITGTSCRMWFHRPVRADEWILFVMFSPIAHAARGFVSGQMFNRKGELLVSLTQQGLLRAPRAPLATSAKISKL</sequence>
<dbReference type="PANTHER" id="PTHR11066">
    <property type="entry name" value="ACYL-COA THIOESTERASE"/>
    <property type="match status" value="1"/>
</dbReference>
<dbReference type="FunFam" id="2.40.160.210:FF:000003">
    <property type="entry name" value="Acyl-CoA thioesterase II"/>
    <property type="match status" value="1"/>
</dbReference>
<dbReference type="GO" id="GO:0006637">
    <property type="term" value="P:acyl-CoA metabolic process"/>
    <property type="evidence" value="ECO:0007669"/>
    <property type="project" value="InterPro"/>
</dbReference>
<dbReference type="Pfam" id="PF02551">
    <property type="entry name" value="Acyl_CoA_thio"/>
    <property type="match status" value="1"/>
</dbReference>
<dbReference type="GO" id="GO:0047617">
    <property type="term" value="F:fatty acyl-CoA hydrolase activity"/>
    <property type="evidence" value="ECO:0007669"/>
    <property type="project" value="InterPro"/>
</dbReference>
<dbReference type="Gramene" id="Kaladp0015s0125.1.v1.1">
    <property type="protein sequence ID" value="Kaladp0015s0125.1.v1.1"/>
    <property type="gene ID" value="Kaladp0015s0125.v1.1"/>
</dbReference>
<dbReference type="InterPro" id="IPR003703">
    <property type="entry name" value="Acyl_CoA_thio"/>
</dbReference>
<keyword evidence="7" id="KW-1185">Reference proteome</keyword>
<dbReference type="OMA" id="HNRVWMK"/>